<dbReference type="InterPro" id="IPR002938">
    <property type="entry name" value="FAD-bd"/>
</dbReference>
<dbReference type="GO" id="GO:0019622">
    <property type="term" value="P:3-(3-hydroxy)phenylpropionate catabolic process"/>
    <property type="evidence" value="ECO:0007669"/>
    <property type="project" value="TreeGrafter"/>
</dbReference>
<evidence type="ECO:0000259" key="2">
    <source>
        <dbReference type="Pfam" id="PF01494"/>
    </source>
</evidence>
<dbReference type="GO" id="GO:0071949">
    <property type="term" value="F:FAD binding"/>
    <property type="evidence" value="ECO:0007669"/>
    <property type="project" value="InterPro"/>
</dbReference>
<feature type="domain" description="FAD-binding" evidence="2">
    <location>
        <begin position="7"/>
        <end position="345"/>
    </location>
</feature>
<reference evidence="3 4" key="1">
    <citation type="submission" date="2013-02" db="EMBL/GenBank/DDBJ databases">
        <title>Draft genome sequence of Amycolatopsis vancoresmycina strain DSM 44592T.</title>
        <authorList>
            <person name="Kumar S."/>
            <person name="Kaur N."/>
            <person name="Kaur C."/>
            <person name="Raghava G.P.S."/>
            <person name="Mayilraj S."/>
        </authorList>
    </citation>
    <scope>NUCLEOTIDE SEQUENCE [LARGE SCALE GENOMIC DNA]</scope>
    <source>
        <strain evidence="3 4">DSM 44592</strain>
    </source>
</reference>
<accession>R1I1A4</accession>
<dbReference type="InterPro" id="IPR050631">
    <property type="entry name" value="PheA/TfdB_FAD_monoxygenase"/>
</dbReference>
<name>R1I1A4_9PSEU</name>
<dbReference type="Gene3D" id="3.50.50.60">
    <property type="entry name" value="FAD/NAD(P)-binding domain"/>
    <property type="match status" value="1"/>
</dbReference>
<dbReference type="OrthoDB" id="8670884at2"/>
<dbReference type="RefSeq" id="WP_003091523.1">
    <property type="nucleotide sequence ID" value="NZ_AOUO01000321.1"/>
</dbReference>
<dbReference type="InterPro" id="IPR036188">
    <property type="entry name" value="FAD/NAD-bd_sf"/>
</dbReference>
<dbReference type="Pfam" id="PF01494">
    <property type="entry name" value="FAD_binding_3"/>
    <property type="match status" value="1"/>
</dbReference>
<dbReference type="EMBL" id="AOUO01000321">
    <property type="protein sequence ID" value="EOD66306.1"/>
    <property type="molecule type" value="Genomic_DNA"/>
</dbReference>
<dbReference type="AlphaFoldDB" id="R1I1A4"/>
<dbReference type="PRINTS" id="PR00420">
    <property type="entry name" value="RNGMNOXGNASE"/>
</dbReference>
<dbReference type="Proteomes" id="UP000014139">
    <property type="component" value="Unassembled WGS sequence"/>
</dbReference>
<sequence length="505" mass="55602">MSDIPSYDVAVVGYGPTGVTAANLLGARGLRVVVIERDAEIHPRARAISTDEEVLRIWQQTGLAGELARDMLAGLPIEFTDRAGEPFLAAKFRTAGHGYPPQLFLYQPALEQTLRAGVTRFPDVELRLGHECLRVRQDTGGAELLLAAGDRLERVRASWVIAADGGSSPIRGQLGIGFDGRTHETRWVVVDTQVRRPWPGHDRLRFHCDPARPAVDCPTPLGHHRWEFPVLPGEDETELAGDAAVWRLLGRYGITGEHVTLQRAVVYRHHLRCAARWRAGRVFLAGDAAHAMPPWIGQGMAAGVRDAANLCWKLASVITGELPPAVLDTYETERRPHVRAVTRRAARVGRVITERRPAVAKARDLLGRRIGRVPLVHRLLVESSWVPEARYRHGFFGPRHRAAGRKVPQPWVLDPDGRRRRLDDVTAGRWVVLGASDPQWTVSFAVLPAGSAARAGCLVDVDGVLTAWLARHRTDTVALRPDGFVYAAGRPLAPPPTTVPRKQPA</sequence>
<organism evidence="3 4">
    <name type="scientific">Amycolatopsis vancoresmycina DSM 44592</name>
    <dbReference type="NCBI Taxonomy" id="1292037"/>
    <lineage>
        <taxon>Bacteria</taxon>
        <taxon>Bacillati</taxon>
        <taxon>Actinomycetota</taxon>
        <taxon>Actinomycetes</taxon>
        <taxon>Pseudonocardiales</taxon>
        <taxon>Pseudonocardiaceae</taxon>
        <taxon>Amycolatopsis</taxon>
    </lineage>
</organism>
<dbReference type="NCBIfam" id="NF004829">
    <property type="entry name" value="PRK06183.1-3"/>
    <property type="match status" value="1"/>
</dbReference>
<keyword evidence="4" id="KW-1185">Reference proteome</keyword>
<dbReference type="PANTHER" id="PTHR43476">
    <property type="entry name" value="3-(3-HYDROXY-PHENYL)PROPIONATE/3-HYDROXYCINNAMIC ACID HYDROXYLASE"/>
    <property type="match status" value="1"/>
</dbReference>
<protein>
    <submittedName>
        <fullName evidence="3">FAD-dependent oxidoreductase</fullName>
    </submittedName>
</protein>
<dbReference type="Gene3D" id="3.40.30.120">
    <property type="match status" value="1"/>
</dbReference>
<dbReference type="eggNOG" id="COG0654">
    <property type="taxonomic scope" value="Bacteria"/>
</dbReference>
<proteinExistence type="predicted"/>
<dbReference type="PATRIC" id="fig|1292037.4.peg.4214"/>
<evidence type="ECO:0000313" key="3">
    <source>
        <dbReference type="EMBL" id="EOD66306.1"/>
    </source>
</evidence>
<dbReference type="Gene3D" id="3.30.70.2450">
    <property type="match status" value="1"/>
</dbReference>
<evidence type="ECO:0000256" key="1">
    <source>
        <dbReference type="ARBA" id="ARBA00023002"/>
    </source>
</evidence>
<dbReference type="SUPFAM" id="SSF51905">
    <property type="entry name" value="FAD/NAD(P)-binding domain"/>
    <property type="match status" value="1"/>
</dbReference>
<dbReference type="GO" id="GO:0008688">
    <property type="term" value="F:3-(3-hydroxyphenyl)propionate hydroxylase activity"/>
    <property type="evidence" value="ECO:0007669"/>
    <property type="project" value="TreeGrafter"/>
</dbReference>
<gene>
    <name evidence="3" type="ORF">H480_22217</name>
</gene>
<comment type="caution">
    <text evidence="3">The sequence shown here is derived from an EMBL/GenBank/DDBJ whole genome shotgun (WGS) entry which is preliminary data.</text>
</comment>
<dbReference type="PANTHER" id="PTHR43476:SF3">
    <property type="entry name" value="FAD-BINDING MONOOXYGENASE"/>
    <property type="match status" value="1"/>
</dbReference>
<evidence type="ECO:0000313" key="4">
    <source>
        <dbReference type="Proteomes" id="UP000014139"/>
    </source>
</evidence>
<keyword evidence="1" id="KW-0560">Oxidoreductase</keyword>